<dbReference type="EMBL" id="HBIN01022683">
    <property type="protein sequence ID" value="CAE0447454.1"/>
    <property type="molecule type" value="Transcribed_RNA"/>
</dbReference>
<evidence type="ECO:0000313" key="1">
    <source>
        <dbReference type="EMBL" id="CAE0447454.1"/>
    </source>
</evidence>
<accession>A0A7S3V2D9</accession>
<evidence type="ECO:0008006" key="2">
    <source>
        <dbReference type="Google" id="ProtNLM"/>
    </source>
</evidence>
<dbReference type="InterPro" id="IPR016098">
    <property type="entry name" value="CAP/MinC_C"/>
</dbReference>
<dbReference type="Gene3D" id="2.160.20.70">
    <property type="match status" value="1"/>
</dbReference>
<dbReference type="AlphaFoldDB" id="A0A7S3V2D9"/>
<reference evidence="1" key="1">
    <citation type="submission" date="2021-01" db="EMBL/GenBank/DDBJ databases">
        <authorList>
            <person name="Corre E."/>
            <person name="Pelletier E."/>
            <person name="Niang G."/>
            <person name="Scheremetjew M."/>
            <person name="Finn R."/>
            <person name="Kale V."/>
            <person name="Holt S."/>
            <person name="Cochrane G."/>
            <person name="Meng A."/>
            <person name="Brown T."/>
            <person name="Cohen L."/>
        </authorList>
    </citation>
    <scope>NUCLEOTIDE SEQUENCE</scope>
    <source>
        <strain evidence="1">GSBS06</strain>
    </source>
</reference>
<protein>
    <recommendedName>
        <fullName evidence="2">Adenylate cyclase-associated CAP C-terminal domain-containing protein</fullName>
    </recommendedName>
</protein>
<gene>
    <name evidence="1" type="ORF">ASTO00021_LOCUS17426</name>
</gene>
<name>A0A7S3V2D9_9STRA</name>
<organism evidence="1">
    <name type="scientific">Aplanochytrium stocchinoi</name>
    <dbReference type="NCBI Taxonomy" id="215587"/>
    <lineage>
        <taxon>Eukaryota</taxon>
        <taxon>Sar</taxon>
        <taxon>Stramenopiles</taxon>
        <taxon>Bigyra</taxon>
        <taxon>Labyrinthulomycetes</taxon>
        <taxon>Thraustochytrida</taxon>
        <taxon>Thraustochytriidae</taxon>
        <taxon>Aplanochytrium</taxon>
    </lineage>
</organism>
<dbReference type="InterPro" id="IPR036223">
    <property type="entry name" value="CAP_C_sf"/>
</dbReference>
<sequence>MGISKESKAIIEKNALAANKKVNDQNYEVFGHSGEEILLDSIAVEGKTVVLVKHGYDSTFTIPRGVKDFRLVKFFIENCENCIFTLEHHLITQHLEISHCKNITINVDAPLKTLQVDLCEDISIVYGTAFDFTDAKIFHAGVKTMVVAHTSAGKLHDASHEADYIKDYNIVKGLKSKGPNEEMQFVTTYSESTGTFKTQRVARECGDIIPSVIDIQPTKPVNQIKSSKAIEKDI</sequence>
<proteinExistence type="predicted"/>
<dbReference type="SUPFAM" id="SSF69340">
    <property type="entry name" value="C-terminal domain of adenylylcyclase associated protein"/>
    <property type="match status" value="1"/>
</dbReference>